<dbReference type="InterPro" id="IPR006119">
    <property type="entry name" value="Resolv_N"/>
</dbReference>
<dbReference type="InterPro" id="IPR011109">
    <property type="entry name" value="DNA_bind_recombinase_dom"/>
</dbReference>
<dbReference type="InterPro" id="IPR038109">
    <property type="entry name" value="DNA_bind_recomb_sf"/>
</dbReference>
<dbReference type="Proteomes" id="UP001204376">
    <property type="component" value="Unassembled WGS sequence"/>
</dbReference>
<evidence type="ECO:0000259" key="1">
    <source>
        <dbReference type="PROSITE" id="PS51736"/>
    </source>
</evidence>
<proteinExistence type="predicted"/>
<dbReference type="PROSITE" id="PS51737">
    <property type="entry name" value="RECOMBINASE_DNA_BIND"/>
    <property type="match status" value="1"/>
</dbReference>
<reference evidence="3 4" key="1">
    <citation type="submission" date="2022-07" db="EMBL/GenBank/DDBJ databases">
        <title>Mucilaginibacter sp. JC4.</title>
        <authorList>
            <person name="Le V."/>
            <person name="Ko S.-R."/>
            <person name="Ahn C.-Y."/>
            <person name="Oh H.-M."/>
        </authorList>
    </citation>
    <scope>NUCLEOTIDE SEQUENCE [LARGE SCALE GENOMIC DNA]</scope>
    <source>
        <strain evidence="3 4">JC4</strain>
    </source>
</reference>
<dbReference type="EMBL" id="JANHOH010000002">
    <property type="protein sequence ID" value="MCQ6959285.1"/>
    <property type="molecule type" value="Genomic_DNA"/>
</dbReference>
<dbReference type="PROSITE" id="PS51736">
    <property type="entry name" value="RECOMBINASES_3"/>
    <property type="match status" value="1"/>
</dbReference>
<evidence type="ECO:0000313" key="4">
    <source>
        <dbReference type="Proteomes" id="UP001204376"/>
    </source>
</evidence>
<keyword evidence="4" id="KW-1185">Reference proteome</keyword>
<protein>
    <submittedName>
        <fullName evidence="3">Recombinase family protein</fullName>
    </submittedName>
</protein>
<accession>A0ABT1T4E2</accession>
<dbReference type="PANTHER" id="PTHR30461">
    <property type="entry name" value="DNA-INVERTASE FROM LAMBDOID PROPHAGE"/>
    <property type="match status" value="1"/>
</dbReference>
<dbReference type="CDD" id="cd00338">
    <property type="entry name" value="Ser_Recombinase"/>
    <property type="match status" value="1"/>
</dbReference>
<evidence type="ECO:0000259" key="2">
    <source>
        <dbReference type="PROSITE" id="PS51737"/>
    </source>
</evidence>
<feature type="domain" description="Recombinase" evidence="2">
    <location>
        <begin position="162"/>
        <end position="271"/>
    </location>
</feature>
<dbReference type="Gene3D" id="3.90.1750.20">
    <property type="entry name" value="Putative Large Serine Recombinase, Chain B, Domain 2"/>
    <property type="match status" value="1"/>
</dbReference>
<dbReference type="PANTHER" id="PTHR30461:SF23">
    <property type="entry name" value="DNA RECOMBINASE-RELATED"/>
    <property type="match status" value="1"/>
</dbReference>
<dbReference type="InterPro" id="IPR050639">
    <property type="entry name" value="SSR_resolvase"/>
</dbReference>
<dbReference type="Pfam" id="PF07508">
    <property type="entry name" value="Recombinase"/>
    <property type="match status" value="1"/>
</dbReference>
<dbReference type="SUPFAM" id="SSF53041">
    <property type="entry name" value="Resolvase-like"/>
    <property type="match status" value="1"/>
</dbReference>
<dbReference type="Pfam" id="PF00239">
    <property type="entry name" value="Resolvase"/>
    <property type="match status" value="1"/>
</dbReference>
<name>A0ABT1T4E2_9SPHI</name>
<gene>
    <name evidence="3" type="ORF">NPE20_15015</name>
</gene>
<dbReference type="SMART" id="SM00857">
    <property type="entry name" value="Resolvase"/>
    <property type="match status" value="1"/>
</dbReference>
<organism evidence="3 4">
    <name type="scientific">Mucilaginibacter aquariorum</name>
    <dbReference type="NCBI Taxonomy" id="2967225"/>
    <lineage>
        <taxon>Bacteria</taxon>
        <taxon>Pseudomonadati</taxon>
        <taxon>Bacteroidota</taxon>
        <taxon>Sphingobacteriia</taxon>
        <taxon>Sphingobacteriales</taxon>
        <taxon>Sphingobacteriaceae</taxon>
        <taxon>Mucilaginibacter</taxon>
    </lineage>
</organism>
<dbReference type="Gene3D" id="3.40.50.1390">
    <property type="entry name" value="Resolvase, N-terminal catalytic domain"/>
    <property type="match status" value="1"/>
</dbReference>
<dbReference type="RefSeq" id="WP_256539469.1">
    <property type="nucleotide sequence ID" value="NZ_JANHOH010000002.1"/>
</dbReference>
<comment type="caution">
    <text evidence="3">The sequence shown here is derived from an EMBL/GenBank/DDBJ whole genome shotgun (WGS) entry which is preliminary data.</text>
</comment>
<dbReference type="InterPro" id="IPR036162">
    <property type="entry name" value="Resolvase-like_N_sf"/>
</dbReference>
<sequence>MKRAIRYLRFSNLGQSNGSIERQELYTDQYIEYNKILLVDTFIDRGHSAKTFDRPDFNKLTEFIKKHQKDVDYLIVDQLDRFSRDAGEAMTLVKNLQRKYNIQIVSVTEGIIFDYDTPGSYFRTGLQLLLAEEDNINRSIKIRGGNYTARAKEGRFLSNLPPFGYKKVGEGKERTLEIVEEQAKVVLFIFRNYLRNVPLNIIKEQVFEMGFNRKGNMAIERVLSNPAYAGLVKVKPFKEYPGGIFPARHEPIIDKLTWDTVQKKMEKPDRSKKTLDDEIPLRGVLKCHCGQPLSGAPSRNRKNHWYYYYKCKFSKHLNLSAVKAHDQLLQIFELMSLPMNDIRFIKESAEASLNDKFRENQEVAKQKKGDLERVQEKLYALEEKWISNEIGRDTYERWSSTYNGEIFTLRAIIERLSINMSEGFKLFQDHIHKLNDMKGIYELSDTIKKRAMVSTVFDSNLYYQNGIYRTPSMLPGLDHNYLIMKQKGLLEIEKKRDNLTIIPSGGAGGICITLISA</sequence>
<evidence type="ECO:0000313" key="3">
    <source>
        <dbReference type="EMBL" id="MCQ6959285.1"/>
    </source>
</evidence>
<feature type="domain" description="Resolvase/invertase-type recombinase catalytic" evidence="1">
    <location>
        <begin position="3"/>
        <end position="153"/>
    </location>
</feature>